<dbReference type="PANTHER" id="PTHR12110">
    <property type="entry name" value="HYDROXYPYRUVATE ISOMERASE"/>
    <property type="match status" value="1"/>
</dbReference>
<dbReference type="SUPFAM" id="SSF51658">
    <property type="entry name" value="Xylose isomerase-like"/>
    <property type="match status" value="1"/>
</dbReference>
<dbReference type="InterPro" id="IPR036237">
    <property type="entry name" value="Xyl_isomerase-like_sf"/>
</dbReference>
<gene>
    <name evidence="2" type="ORF">Cflav_PD1259</name>
</gene>
<proteinExistence type="predicted"/>
<dbReference type="PANTHER" id="PTHR12110:SF21">
    <property type="entry name" value="XYLOSE ISOMERASE-LIKE TIM BARREL DOMAIN-CONTAINING PROTEIN"/>
    <property type="match status" value="1"/>
</dbReference>
<evidence type="ECO:0000313" key="3">
    <source>
        <dbReference type="Proteomes" id="UP000003688"/>
    </source>
</evidence>
<evidence type="ECO:0000313" key="2">
    <source>
        <dbReference type="EMBL" id="EEF58320.1"/>
    </source>
</evidence>
<feature type="domain" description="Xylose isomerase-like TIM barrel" evidence="1">
    <location>
        <begin position="22"/>
        <end position="315"/>
    </location>
</feature>
<accession>B9XP69</accession>
<dbReference type="OrthoDB" id="9779184at2"/>
<sequence>MARPVTLFTGQWADLTFETVAQKAKSFGYDGLELACWGDHFDVNKAQDKAYCDDRKAILARHGLKTWSISTHLVGQAVCDNIDERHKSILPPHVWGNGKPDDVKKRAADEVIKAAYAAKNLGVSVVNGFTGSKIWSLLYSFPPVSPAQIEDGFADFAARWNPILDEFKRCKVKFALEVHPTEIAFDIVSAERALQAIGNRPEFGFNYDPSHLGYQGVDYVGFIRKFAKRIYHVHMKDVYWSSTPTEAGVFGGHTNFGDPRRFWEFRSLGRGSINFERIIRALNDINYQGPLSVEWEDIGMDREHGAAEAAAFVKKVDFAPSKVAFDAAFDKKAQAKK</sequence>
<keyword evidence="2" id="KW-0413">Isomerase</keyword>
<comment type="caution">
    <text evidence="2">The sequence shown here is derived from an EMBL/GenBank/DDBJ whole genome shotgun (WGS) entry which is preliminary data.</text>
</comment>
<dbReference type="STRING" id="320771.Cflav_PD1259"/>
<dbReference type="AlphaFoldDB" id="B9XP69"/>
<reference evidence="2 3" key="1">
    <citation type="journal article" date="2011" name="J. Bacteriol.">
        <title>Genome sequence of 'Pedosphaera parvula' Ellin514, an aerobic Verrucomicrobial isolate from pasture soil.</title>
        <authorList>
            <person name="Kant R."/>
            <person name="van Passel M.W."/>
            <person name="Sangwan P."/>
            <person name="Palva A."/>
            <person name="Lucas S."/>
            <person name="Copeland A."/>
            <person name="Lapidus A."/>
            <person name="Glavina Del Rio T."/>
            <person name="Dalin E."/>
            <person name="Tice H."/>
            <person name="Bruce D."/>
            <person name="Goodwin L."/>
            <person name="Pitluck S."/>
            <person name="Chertkov O."/>
            <person name="Larimer F.W."/>
            <person name="Land M.L."/>
            <person name="Hauser L."/>
            <person name="Brettin T.S."/>
            <person name="Detter J.C."/>
            <person name="Han S."/>
            <person name="de Vos W.M."/>
            <person name="Janssen P.H."/>
            <person name="Smidt H."/>
        </authorList>
    </citation>
    <scope>NUCLEOTIDE SEQUENCE [LARGE SCALE GENOMIC DNA]</scope>
    <source>
        <strain evidence="2 3">Ellin514</strain>
    </source>
</reference>
<dbReference type="Pfam" id="PF01261">
    <property type="entry name" value="AP_endonuc_2"/>
    <property type="match status" value="1"/>
</dbReference>
<evidence type="ECO:0000259" key="1">
    <source>
        <dbReference type="Pfam" id="PF01261"/>
    </source>
</evidence>
<dbReference type="RefSeq" id="WP_007417605.1">
    <property type="nucleotide sequence ID" value="NZ_ABOX02000045.1"/>
</dbReference>
<dbReference type="GO" id="GO:0016853">
    <property type="term" value="F:isomerase activity"/>
    <property type="evidence" value="ECO:0007669"/>
    <property type="project" value="UniProtKB-KW"/>
</dbReference>
<keyword evidence="3" id="KW-1185">Reference proteome</keyword>
<dbReference type="Gene3D" id="3.20.20.150">
    <property type="entry name" value="Divalent-metal-dependent TIM barrel enzymes"/>
    <property type="match status" value="1"/>
</dbReference>
<dbReference type="Proteomes" id="UP000003688">
    <property type="component" value="Unassembled WGS sequence"/>
</dbReference>
<name>B9XP69_PEDPL</name>
<dbReference type="InterPro" id="IPR013022">
    <property type="entry name" value="Xyl_isomerase-like_TIM-brl"/>
</dbReference>
<organism evidence="2 3">
    <name type="scientific">Pedosphaera parvula (strain Ellin514)</name>
    <dbReference type="NCBI Taxonomy" id="320771"/>
    <lineage>
        <taxon>Bacteria</taxon>
        <taxon>Pseudomonadati</taxon>
        <taxon>Verrucomicrobiota</taxon>
        <taxon>Pedosphaerae</taxon>
        <taxon>Pedosphaerales</taxon>
        <taxon>Pedosphaeraceae</taxon>
        <taxon>Pedosphaera</taxon>
    </lineage>
</organism>
<dbReference type="InterPro" id="IPR050312">
    <property type="entry name" value="IolE/XylAMocC-like"/>
</dbReference>
<dbReference type="EMBL" id="ABOX02000045">
    <property type="protein sequence ID" value="EEF58320.1"/>
    <property type="molecule type" value="Genomic_DNA"/>
</dbReference>
<protein>
    <submittedName>
        <fullName evidence="2">Xylose isomerase domain protein TIM barrel</fullName>
    </submittedName>
</protein>